<evidence type="ECO:0000313" key="2">
    <source>
        <dbReference type="EnsemblMetazoa" id="XP_014254667.1"/>
    </source>
</evidence>
<feature type="chain" id="PRO_5035274961" evidence="1">
    <location>
        <begin position="21"/>
        <end position="138"/>
    </location>
</feature>
<dbReference type="EnsemblMetazoa" id="XM_014399181.2">
    <property type="protein sequence ID" value="XP_014254667.1"/>
    <property type="gene ID" value="LOC106669600"/>
</dbReference>
<dbReference type="KEGG" id="clec:106669600"/>
<proteinExistence type="predicted"/>
<evidence type="ECO:0000256" key="1">
    <source>
        <dbReference type="SAM" id="SignalP"/>
    </source>
</evidence>
<accession>A0A8I6RY53</accession>
<dbReference type="Proteomes" id="UP000494040">
    <property type="component" value="Unassembled WGS sequence"/>
</dbReference>
<keyword evidence="1" id="KW-0732">Signal</keyword>
<dbReference type="AlphaFoldDB" id="A0A8I6RY53"/>
<dbReference type="RefSeq" id="XP_014254667.1">
    <property type="nucleotide sequence ID" value="XM_014399181.2"/>
</dbReference>
<protein>
    <submittedName>
        <fullName evidence="2">Uncharacterized protein</fullName>
    </submittedName>
</protein>
<evidence type="ECO:0000313" key="3">
    <source>
        <dbReference type="Proteomes" id="UP000494040"/>
    </source>
</evidence>
<sequence length="138" mass="12927">MFKGIIFFAVVALVAFEATATPCGTCGVAKTTCCTSTPTCGTLGGVGLGGVGLGGVGLGYNGVGYGNLGGVGLGYNGVGCGTLGGVGLGYNGAGYGTLGGVGLGYNGVGCGRTTCCTTAPTCGVGYATGMGVGCGNWY</sequence>
<dbReference type="OMA" id="GYNGVGC"/>
<keyword evidence="3" id="KW-1185">Reference proteome</keyword>
<reference evidence="2" key="1">
    <citation type="submission" date="2022-01" db="UniProtKB">
        <authorList>
            <consortium name="EnsemblMetazoa"/>
        </authorList>
    </citation>
    <scope>IDENTIFICATION</scope>
</reference>
<name>A0A8I6RY53_CIMLE</name>
<dbReference type="GeneID" id="106669600"/>
<feature type="signal peptide" evidence="1">
    <location>
        <begin position="1"/>
        <end position="20"/>
    </location>
</feature>
<organism evidence="2 3">
    <name type="scientific">Cimex lectularius</name>
    <name type="common">Bed bug</name>
    <name type="synonym">Acanthia lectularia</name>
    <dbReference type="NCBI Taxonomy" id="79782"/>
    <lineage>
        <taxon>Eukaryota</taxon>
        <taxon>Metazoa</taxon>
        <taxon>Ecdysozoa</taxon>
        <taxon>Arthropoda</taxon>
        <taxon>Hexapoda</taxon>
        <taxon>Insecta</taxon>
        <taxon>Pterygota</taxon>
        <taxon>Neoptera</taxon>
        <taxon>Paraneoptera</taxon>
        <taxon>Hemiptera</taxon>
        <taxon>Heteroptera</taxon>
        <taxon>Panheteroptera</taxon>
        <taxon>Cimicomorpha</taxon>
        <taxon>Cimicidae</taxon>
        <taxon>Cimex</taxon>
    </lineage>
</organism>